<keyword evidence="3" id="KW-1185">Reference proteome</keyword>
<protein>
    <recommendedName>
        <fullName evidence="4">Sulfotransferase domain-containing protein</fullName>
    </recommendedName>
</protein>
<accession>K0RRP9</accession>
<evidence type="ECO:0000313" key="2">
    <source>
        <dbReference type="EMBL" id="EJK49337.1"/>
    </source>
</evidence>
<evidence type="ECO:0000256" key="1">
    <source>
        <dbReference type="SAM" id="MobiDB-lite"/>
    </source>
</evidence>
<dbReference type="Proteomes" id="UP000266841">
    <property type="component" value="Unassembled WGS sequence"/>
</dbReference>
<dbReference type="EMBL" id="AGNL01044891">
    <property type="protein sequence ID" value="EJK49337.1"/>
    <property type="molecule type" value="Genomic_DNA"/>
</dbReference>
<dbReference type="SUPFAM" id="SSF52540">
    <property type="entry name" value="P-loop containing nucleoside triphosphate hydrolases"/>
    <property type="match status" value="1"/>
</dbReference>
<evidence type="ECO:0008006" key="4">
    <source>
        <dbReference type="Google" id="ProtNLM"/>
    </source>
</evidence>
<feature type="region of interest" description="Disordered" evidence="1">
    <location>
        <begin position="77"/>
        <end position="113"/>
    </location>
</feature>
<name>K0RRP9_THAOC</name>
<dbReference type="InterPro" id="IPR027417">
    <property type="entry name" value="P-loop_NTPase"/>
</dbReference>
<feature type="compositionally biased region" description="Basic residues" evidence="1">
    <location>
        <begin position="21"/>
        <end position="32"/>
    </location>
</feature>
<reference evidence="2 3" key="1">
    <citation type="journal article" date="2012" name="Genome Biol.">
        <title>Genome and low-iron response of an oceanic diatom adapted to chronic iron limitation.</title>
        <authorList>
            <person name="Lommer M."/>
            <person name="Specht M."/>
            <person name="Roy A.S."/>
            <person name="Kraemer L."/>
            <person name="Andreson R."/>
            <person name="Gutowska M.A."/>
            <person name="Wolf J."/>
            <person name="Bergner S.V."/>
            <person name="Schilhabel M.B."/>
            <person name="Klostermeier U.C."/>
            <person name="Beiko R.G."/>
            <person name="Rosenstiel P."/>
            <person name="Hippler M."/>
            <person name="Laroche J."/>
        </authorList>
    </citation>
    <scope>NUCLEOTIDE SEQUENCE [LARGE SCALE GENOMIC DNA]</scope>
    <source>
        <strain evidence="2 3">CCMP1005</strain>
    </source>
</reference>
<feature type="non-terminal residue" evidence="2">
    <location>
        <position position="1"/>
    </location>
</feature>
<dbReference type="AlphaFoldDB" id="K0RRP9"/>
<dbReference type="Gene3D" id="3.40.50.300">
    <property type="entry name" value="P-loop containing nucleotide triphosphate hydrolases"/>
    <property type="match status" value="1"/>
</dbReference>
<dbReference type="OrthoDB" id="508697at2759"/>
<gene>
    <name evidence="2" type="ORF">THAOC_31794</name>
</gene>
<proteinExistence type="predicted"/>
<feature type="region of interest" description="Disordered" evidence="1">
    <location>
        <begin position="21"/>
        <end position="45"/>
    </location>
</feature>
<evidence type="ECO:0000313" key="3">
    <source>
        <dbReference type="Proteomes" id="UP000266841"/>
    </source>
</evidence>
<sequence>LFNFFGTVHIVGLCWTMARRHRQPKTGRRSRRHGEGEQGVDSANGAASKRDYVRAAITAVALLSAWHLTTDKPAKPAINDPWSDRRQSSHQLSVGTDDQRLIGSDESGGDEGLDGLDVTLDEVEFDGGLAIDGILSDEDFSFIIKDRPHFKNYAYLIVTYHKSGHALSHTLANYLMRYLKLKKTMFSKVERHDFVSDTVRCSKMSLVPGSVTVIEAPEFHCNREKLANLLMHNQSKKKKWGVKLIHLVRNPFSMAVSNYLYHRQDPTPEPFVHTKDPCSTLTGKSLGKEGYKVADLVTPVLSHPGMTVRMKGIKTLSSRTPIMERGDFDKIVEDCYSLYRTKPGLESASYYEHLRSLPNTEGIRLSTADKFSHIAYMASNMLLFDHVTDVVNLRKDKRERGIAKKYPNRNRDIYRITLPLDDWIEQPGVIFRKFLDFIFQEYMPEDRKVDLSQRYESHYLREKETWNHVTSGKNIQESAELIKSLRRSPVFGEPMEHIESLLDEILRRESGGVWCPDGYWHMAC</sequence>
<organism evidence="2 3">
    <name type="scientific">Thalassiosira oceanica</name>
    <name type="common">Marine diatom</name>
    <dbReference type="NCBI Taxonomy" id="159749"/>
    <lineage>
        <taxon>Eukaryota</taxon>
        <taxon>Sar</taxon>
        <taxon>Stramenopiles</taxon>
        <taxon>Ochrophyta</taxon>
        <taxon>Bacillariophyta</taxon>
        <taxon>Coscinodiscophyceae</taxon>
        <taxon>Thalassiosirophycidae</taxon>
        <taxon>Thalassiosirales</taxon>
        <taxon>Thalassiosiraceae</taxon>
        <taxon>Thalassiosira</taxon>
    </lineage>
</organism>
<comment type="caution">
    <text evidence="2">The sequence shown here is derived from an EMBL/GenBank/DDBJ whole genome shotgun (WGS) entry which is preliminary data.</text>
</comment>